<dbReference type="AlphaFoldDB" id="A0A151MPM6"/>
<feature type="domain" description="Reverse transcriptase" evidence="1">
    <location>
        <begin position="3"/>
        <end position="125"/>
    </location>
</feature>
<dbReference type="EMBL" id="AKHW03005470">
    <property type="protein sequence ID" value="KYO26488.1"/>
    <property type="molecule type" value="Genomic_DNA"/>
</dbReference>
<organism evidence="2 3">
    <name type="scientific">Alligator mississippiensis</name>
    <name type="common">American alligator</name>
    <dbReference type="NCBI Taxonomy" id="8496"/>
    <lineage>
        <taxon>Eukaryota</taxon>
        <taxon>Metazoa</taxon>
        <taxon>Chordata</taxon>
        <taxon>Craniata</taxon>
        <taxon>Vertebrata</taxon>
        <taxon>Euteleostomi</taxon>
        <taxon>Archelosauria</taxon>
        <taxon>Archosauria</taxon>
        <taxon>Crocodylia</taxon>
        <taxon>Alligatoridae</taxon>
        <taxon>Alligatorinae</taxon>
        <taxon>Alligator</taxon>
    </lineage>
</organism>
<name>A0A151MPM6_ALLMI</name>
<protein>
    <recommendedName>
        <fullName evidence="1">Reverse transcriptase domain-containing protein</fullName>
    </recommendedName>
</protein>
<evidence type="ECO:0000313" key="2">
    <source>
        <dbReference type="EMBL" id="KYO26488.1"/>
    </source>
</evidence>
<keyword evidence="3" id="KW-1185">Reference proteome</keyword>
<proteinExistence type="predicted"/>
<dbReference type="PANTHER" id="PTHR31635">
    <property type="entry name" value="REVERSE TRANSCRIPTASE DOMAIN-CONTAINING PROTEIN-RELATED"/>
    <property type="match status" value="1"/>
</dbReference>
<dbReference type="STRING" id="8496.A0A151MPM6"/>
<comment type="caution">
    <text evidence="2">The sequence shown here is derived from an EMBL/GenBank/DDBJ whole genome shotgun (WGS) entry which is preliminary data.</text>
</comment>
<sequence>MGIPPTFIGWISTLYTDVSSEVLVNVFLSIRIVIKSGTCQGCLLSLILFICTTEPLAQCIRQDPMMSKVQIPGRSREETRILAYLDDLNILCHNKCSVERTMWHTQVYKVVSGVMLNVSKSTCLAMGELRDLESLGVSVLCKWVKIPRVEFNPKLSRRMAWEKKEPKVK</sequence>
<dbReference type="Proteomes" id="UP000050525">
    <property type="component" value="Unassembled WGS sequence"/>
</dbReference>
<gene>
    <name evidence="2" type="ORF">Y1Q_0002125</name>
</gene>
<evidence type="ECO:0000259" key="1">
    <source>
        <dbReference type="Pfam" id="PF00078"/>
    </source>
</evidence>
<accession>A0A151MPM6</accession>
<dbReference type="PANTHER" id="PTHR31635:SF196">
    <property type="entry name" value="REVERSE TRANSCRIPTASE DOMAIN-CONTAINING PROTEIN-RELATED"/>
    <property type="match status" value="1"/>
</dbReference>
<evidence type="ECO:0000313" key="3">
    <source>
        <dbReference type="Proteomes" id="UP000050525"/>
    </source>
</evidence>
<dbReference type="InterPro" id="IPR000477">
    <property type="entry name" value="RT_dom"/>
</dbReference>
<dbReference type="Pfam" id="PF00078">
    <property type="entry name" value="RVT_1"/>
    <property type="match status" value="1"/>
</dbReference>
<reference evidence="2 3" key="1">
    <citation type="journal article" date="2012" name="Genome Biol.">
        <title>Sequencing three crocodilian genomes to illuminate the evolution of archosaurs and amniotes.</title>
        <authorList>
            <person name="St John J.A."/>
            <person name="Braun E.L."/>
            <person name="Isberg S.R."/>
            <person name="Miles L.G."/>
            <person name="Chong A.Y."/>
            <person name="Gongora J."/>
            <person name="Dalzell P."/>
            <person name="Moran C."/>
            <person name="Bed'hom B."/>
            <person name="Abzhanov A."/>
            <person name="Burgess S.C."/>
            <person name="Cooksey A.M."/>
            <person name="Castoe T.A."/>
            <person name="Crawford N.G."/>
            <person name="Densmore L.D."/>
            <person name="Drew J.C."/>
            <person name="Edwards S.V."/>
            <person name="Faircloth B.C."/>
            <person name="Fujita M.K."/>
            <person name="Greenwold M.J."/>
            <person name="Hoffmann F.G."/>
            <person name="Howard J.M."/>
            <person name="Iguchi T."/>
            <person name="Janes D.E."/>
            <person name="Khan S.Y."/>
            <person name="Kohno S."/>
            <person name="de Koning A.J."/>
            <person name="Lance S.L."/>
            <person name="McCarthy F.M."/>
            <person name="McCormack J.E."/>
            <person name="Merchant M.E."/>
            <person name="Peterson D.G."/>
            <person name="Pollock D.D."/>
            <person name="Pourmand N."/>
            <person name="Raney B.J."/>
            <person name="Roessler K.A."/>
            <person name="Sanford J.R."/>
            <person name="Sawyer R.H."/>
            <person name="Schmidt C.J."/>
            <person name="Triplett E.W."/>
            <person name="Tuberville T.D."/>
            <person name="Venegas-Anaya M."/>
            <person name="Howard J.T."/>
            <person name="Jarvis E.D."/>
            <person name="Guillette L.J.Jr."/>
            <person name="Glenn T.C."/>
            <person name="Green R.E."/>
            <person name="Ray D.A."/>
        </authorList>
    </citation>
    <scope>NUCLEOTIDE SEQUENCE [LARGE SCALE GENOMIC DNA]</scope>
    <source>
        <strain evidence="2">KSC_2009_1</strain>
    </source>
</reference>